<keyword evidence="3" id="KW-1185">Reference proteome</keyword>
<feature type="region of interest" description="Disordered" evidence="1">
    <location>
        <begin position="61"/>
        <end position="111"/>
    </location>
</feature>
<evidence type="ECO:0000313" key="3">
    <source>
        <dbReference type="Proteomes" id="UP000308197"/>
    </source>
</evidence>
<evidence type="ECO:0000256" key="1">
    <source>
        <dbReference type="SAM" id="MobiDB-lite"/>
    </source>
</evidence>
<dbReference type="AlphaFoldDB" id="A0A5C3PSF1"/>
<feature type="region of interest" description="Disordered" evidence="1">
    <location>
        <begin position="161"/>
        <end position="188"/>
    </location>
</feature>
<dbReference type="Proteomes" id="UP000308197">
    <property type="component" value="Unassembled WGS sequence"/>
</dbReference>
<name>A0A5C3PSF1_9APHY</name>
<protein>
    <submittedName>
        <fullName evidence="2">Uncharacterized protein</fullName>
    </submittedName>
</protein>
<proteinExistence type="predicted"/>
<sequence>MLSARRITSDEVEQKDIYSVFIGGFGEVASGPMTAKDCMGKEVEVMELVVYRRSERPLVQIPVCEDPPTQPPSPREPGAVFDEDVESDNGEASDEDDGSDNGEVFDEDDDSYYAELDIGESDEDGIAPQVHGLAAKDAAIGQVTGAEDEKMLVFNMLNCEISDGGRHRRGPGGSSLHPTNPDSADVRG</sequence>
<accession>A0A5C3PSF1</accession>
<feature type="compositionally biased region" description="Acidic residues" evidence="1">
    <location>
        <begin position="81"/>
        <end position="111"/>
    </location>
</feature>
<evidence type="ECO:0000313" key="2">
    <source>
        <dbReference type="EMBL" id="TFK92705.1"/>
    </source>
</evidence>
<dbReference type="InParanoid" id="A0A5C3PSF1"/>
<organism evidence="2 3">
    <name type="scientific">Polyporus arcularius HHB13444</name>
    <dbReference type="NCBI Taxonomy" id="1314778"/>
    <lineage>
        <taxon>Eukaryota</taxon>
        <taxon>Fungi</taxon>
        <taxon>Dikarya</taxon>
        <taxon>Basidiomycota</taxon>
        <taxon>Agaricomycotina</taxon>
        <taxon>Agaricomycetes</taxon>
        <taxon>Polyporales</taxon>
        <taxon>Polyporaceae</taxon>
        <taxon>Polyporus</taxon>
    </lineage>
</organism>
<dbReference type="EMBL" id="ML210993">
    <property type="protein sequence ID" value="TFK92705.1"/>
    <property type="molecule type" value="Genomic_DNA"/>
</dbReference>
<gene>
    <name evidence="2" type="ORF">K466DRAFT_594968</name>
</gene>
<reference evidence="2 3" key="1">
    <citation type="journal article" date="2019" name="Nat. Ecol. Evol.">
        <title>Megaphylogeny resolves global patterns of mushroom evolution.</title>
        <authorList>
            <person name="Varga T."/>
            <person name="Krizsan K."/>
            <person name="Foldi C."/>
            <person name="Dima B."/>
            <person name="Sanchez-Garcia M."/>
            <person name="Sanchez-Ramirez S."/>
            <person name="Szollosi G.J."/>
            <person name="Szarkandi J.G."/>
            <person name="Papp V."/>
            <person name="Albert L."/>
            <person name="Andreopoulos W."/>
            <person name="Angelini C."/>
            <person name="Antonin V."/>
            <person name="Barry K.W."/>
            <person name="Bougher N.L."/>
            <person name="Buchanan P."/>
            <person name="Buyck B."/>
            <person name="Bense V."/>
            <person name="Catcheside P."/>
            <person name="Chovatia M."/>
            <person name="Cooper J."/>
            <person name="Damon W."/>
            <person name="Desjardin D."/>
            <person name="Finy P."/>
            <person name="Geml J."/>
            <person name="Haridas S."/>
            <person name="Hughes K."/>
            <person name="Justo A."/>
            <person name="Karasinski D."/>
            <person name="Kautmanova I."/>
            <person name="Kiss B."/>
            <person name="Kocsube S."/>
            <person name="Kotiranta H."/>
            <person name="LaButti K.M."/>
            <person name="Lechner B.E."/>
            <person name="Liimatainen K."/>
            <person name="Lipzen A."/>
            <person name="Lukacs Z."/>
            <person name="Mihaltcheva S."/>
            <person name="Morgado L.N."/>
            <person name="Niskanen T."/>
            <person name="Noordeloos M.E."/>
            <person name="Ohm R.A."/>
            <person name="Ortiz-Santana B."/>
            <person name="Ovrebo C."/>
            <person name="Racz N."/>
            <person name="Riley R."/>
            <person name="Savchenko A."/>
            <person name="Shiryaev A."/>
            <person name="Soop K."/>
            <person name="Spirin V."/>
            <person name="Szebenyi C."/>
            <person name="Tomsovsky M."/>
            <person name="Tulloss R.E."/>
            <person name="Uehling J."/>
            <person name="Grigoriev I.V."/>
            <person name="Vagvolgyi C."/>
            <person name="Papp T."/>
            <person name="Martin F.M."/>
            <person name="Miettinen O."/>
            <person name="Hibbett D.S."/>
            <person name="Nagy L.G."/>
        </authorList>
    </citation>
    <scope>NUCLEOTIDE SEQUENCE [LARGE SCALE GENOMIC DNA]</scope>
    <source>
        <strain evidence="2 3">HHB13444</strain>
    </source>
</reference>